<keyword evidence="12" id="KW-1185">Reference proteome</keyword>
<dbReference type="EMBL" id="AP011529">
    <property type="protein sequence ID" value="BAI81573.1"/>
    <property type="molecule type" value="Genomic_DNA"/>
</dbReference>
<evidence type="ECO:0000256" key="4">
    <source>
        <dbReference type="ARBA" id="ARBA00019465"/>
    </source>
</evidence>
<dbReference type="SUPFAM" id="SSF55811">
    <property type="entry name" value="Nudix"/>
    <property type="match status" value="1"/>
</dbReference>
<evidence type="ECO:0000256" key="1">
    <source>
        <dbReference type="ARBA" id="ARBA00004994"/>
    </source>
</evidence>
<dbReference type="eggNOG" id="COG1051">
    <property type="taxonomic scope" value="Bacteria"/>
</dbReference>
<evidence type="ECO:0000256" key="2">
    <source>
        <dbReference type="ARBA" id="ARBA00007870"/>
    </source>
</evidence>
<dbReference type="InterPro" id="IPR015797">
    <property type="entry name" value="NUDIX_hydrolase-like_dom_sf"/>
</dbReference>
<comment type="pathway">
    <text evidence="1">Cofactor biosynthesis; (R)-pantothenate biosynthesis; (R)-pantoate from 3-methyl-2-oxobutanoate: step 2/2.</text>
</comment>
<dbReference type="AlphaFoldDB" id="D3PA33"/>
<dbReference type="Gene3D" id="1.10.1040.10">
    <property type="entry name" value="N-(1-d-carboxylethyl)-l-norvaline Dehydrogenase, domain 2"/>
    <property type="match status" value="1"/>
</dbReference>
<dbReference type="PANTHER" id="PTHR21708:SF26">
    <property type="entry name" value="2-DEHYDROPANTOATE 2-REDUCTASE"/>
    <property type="match status" value="1"/>
</dbReference>
<evidence type="ECO:0000256" key="9">
    <source>
        <dbReference type="ARBA" id="ARBA00048793"/>
    </source>
</evidence>
<dbReference type="GO" id="GO:0008677">
    <property type="term" value="F:2-dehydropantoate 2-reductase activity"/>
    <property type="evidence" value="ECO:0007669"/>
    <property type="project" value="UniProtKB-EC"/>
</dbReference>
<dbReference type="InterPro" id="IPR000086">
    <property type="entry name" value="NUDIX_hydrolase_dom"/>
</dbReference>
<dbReference type="Pfam" id="PF02558">
    <property type="entry name" value="ApbA"/>
    <property type="match status" value="1"/>
</dbReference>
<dbReference type="HOGENOM" id="CLU_031468_6_0_0"/>
<dbReference type="PROSITE" id="PS51462">
    <property type="entry name" value="NUDIX"/>
    <property type="match status" value="1"/>
</dbReference>
<dbReference type="PANTHER" id="PTHR21708">
    <property type="entry name" value="PROBABLE 2-DEHYDROPANTOATE 2-REDUCTASE"/>
    <property type="match status" value="1"/>
</dbReference>
<evidence type="ECO:0000256" key="3">
    <source>
        <dbReference type="ARBA" id="ARBA00013014"/>
    </source>
</evidence>
<dbReference type="NCBIfam" id="TIGR00745">
    <property type="entry name" value="apbA_panE"/>
    <property type="match status" value="1"/>
</dbReference>
<proteinExistence type="inferred from homology"/>
<dbReference type="eggNOG" id="COG1893">
    <property type="taxonomic scope" value="Bacteria"/>
</dbReference>
<dbReference type="InterPro" id="IPR020476">
    <property type="entry name" value="Nudix_hydrolase"/>
</dbReference>
<dbReference type="FunFam" id="1.10.1040.10:FF:000017">
    <property type="entry name" value="2-dehydropantoate 2-reductase"/>
    <property type="match status" value="1"/>
</dbReference>
<dbReference type="InterPro" id="IPR036291">
    <property type="entry name" value="NAD(P)-bd_dom_sf"/>
</dbReference>
<dbReference type="SUPFAM" id="SSF51735">
    <property type="entry name" value="NAD(P)-binding Rossmann-fold domains"/>
    <property type="match status" value="1"/>
</dbReference>
<dbReference type="InterPro" id="IPR051402">
    <property type="entry name" value="KPR-Related"/>
</dbReference>
<dbReference type="InterPro" id="IPR008927">
    <property type="entry name" value="6-PGluconate_DH-like_C_sf"/>
</dbReference>
<evidence type="ECO:0000313" key="11">
    <source>
        <dbReference type="EMBL" id="BAI81573.1"/>
    </source>
</evidence>
<reference evidence="11 12" key="1">
    <citation type="journal article" date="2010" name="DNA Res.">
        <title>Bacterial lifestyle in a deep-sea hydrothermal vent chimney revealed by the genome sequence of the thermophilic bacterium Deferribacter desulfuricans SSM1.</title>
        <authorList>
            <person name="Takaki Y."/>
            <person name="Shimamura S."/>
            <person name="Nakagawa S."/>
            <person name="Fukuhara Y."/>
            <person name="Horikawa H."/>
            <person name="Ankai A."/>
            <person name="Harada T."/>
            <person name="Hosoyama A."/>
            <person name="Oguchi A."/>
            <person name="Fukui S."/>
            <person name="Fujita N."/>
            <person name="Takami H."/>
            <person name="Takai K."/>
        </authorList>
    </citation>
    <scope>NUCLEOTIDE SEQUENCE [LARGE SCALE GENOMIC DNA]</scope>
    <source>
        <strain evidence="12">DSM 14783 / JCM 11476 / NBRC 101012 / SSM1</strain>
    </source>
</reference>
<evidence type="ECO:0000256" key="8">
    <source>
        <dbReference type="ARBA" id="ARBA00032024"/>
    </source>
</evidence>
<dbReference type="Gene3D" id="3.40.50.720">
    <property type="entry name" value="NAD(P)-binding Rossmann-like Domain"/>
    <property type="match status" value="1"/>
</dbReference>
<dbReference type="InterPro" id="IPR020084">
    <property type="entry name" value="NUDIX_hydrolase_CS"/>
</dbReference>
<sequence>MYLNKKIVVVGAGAIGSFYGGVLKEAGFSVTLVCRGKHLEAINNNGLIIKSFSLGEKRIKIKATNKVDDKFDIAIISTKSQDTEAACLMLKDHLDEDGIVVSFQNGVDNVRILKKYFNPDQIILASLFIGSKIDPPGVVNHSAAGNITFGAITEKGKRNVEILETIFKKAGFIYSVSDEIEKVLWKKLLWNIAFNPLSALLEATCGKMVADPEIRDLMNKMVMEGVEAARFDGIEIEKDYYENVVNMTENLENYKTSMLQDIEKGKNPEIDGILYPVIWRHRENGKEAHYCDTVYRALKFKYGEKFIYTPKLTVDVIVENSKGEILLIERKNPPFGWAIPGGFVDYGERVEDAAKRELFEETNIKVDNIELLGVYSDPTRDPRGHTVSIVYYAKYDGDFKASDDAKNAKFFLVDDLPENIAFDHRDIINDYVKIKAEKISK</sequence>
<evidence type="ECO:0000256" key="6">
    <source>
        <dbReference type="ARBA" id="ARBA00022857"/>
    </source>
</evidence>
<dbReference type="Pfam" id="PF00293">
    <property type="entry name" value="NUDIX"/>
    <property type="match status" value="1"/>
</dbReference>
<dbReference type="InterPro" id="IPR003710">
    <property type="entry name" value="ApbA"/>
</dbReference>
<dbReference type="InterPro" id="IPR013332">
    <property type="entry name" value="KPR_N"/>
</dbReference>
<evidence type="ECO:0000256" key="5">
    <source>
        <dbReference type="ARBA" id="ARBA00022801"/>
    </source>
</evidence>
<comment type="catalytic activity">
    <reaction evidence="9">
        <text>(R)-pantoate + NADP(+) = 2-dehydropantoate + NADPH + H(+)</text>
        <dbReference type="Rhea" id="RHEA:16233"/>
        <dbReference type="ChEBI" id="CHEBI:11561"/>
        <dbReference type="ChEBI" id="CHEBI:15378"/>
        <dbReference type="ChEBI" id="CHEBI:15980"/>
        <dbReference type="ChEBI" id="CHEBI:57783"/>
        <dbReference type="ChEBI" id="CHEBI:58349"/>
        <dbReference type="EC" id="1.1.1.169"/>
    </reaction>
</comment>
<name>D3PA33_DEFDS</name>
<protein>
    <recommendedName>
        <fullName evidence="4">2-dehydropantoate 2-reductase</fullName>
        <ecNumber evidence="3">1.1.1.169</ecNumber>
    </recommendedName>
    <alternativeName>
        <fullName evidence="8">Ketopantoate reductase</fullName>
    </alternativeName>
</protein>
<dbReference type="PRINTS" id="PR00502">
    <property type="entry name" value="NUDIXFAMILY"/>
</dbReference>
<dbReference type="InterPro" id="IPR013752">
    <property type="entry name" value="KPA_reductase"/>
</dbReference>
<dbReference type="Proteomes" id="UP000001520">
    <property type="component" value="Chromosome"/>
</dbReference>
<dbReference type="Pfam" id="PF08546">
    <property type="entry name" value="ApbA_C"/>
    <property type="match status" value="1"/>
</dbReference>
<evidence type="ECO:0000313" key="12">
    <source>
        <dbReference type="Proteomes" id="UP000001520"/>
    </source>
</evidence>
<dbReference type="GO" id="GO:0005737">
    <property type="term" value="C:cytoplasm"/>
    <property type="evidence" value="ECO:0007669"/>
    <property type="project" value="TreeGrafter"/>
</dbReference>
<keyword evidence="6" id="KW-0521">NADP</keyword>
<accession>D3PA33</accession>
<organism evidence="11 12">
    <name type="scientific">Deferribacter desulfuricans (strain DSM 14783 / JCM 11476 / NBRC 101012 / SSM1)</name>
    <dbReference type="NCBI Taxonomy" id="639282"/>
    <lineage>
        <taxon>Bacteria</taxon>
        <taxon>Pseudomonadati</taxon>
        <taxon>Deferribacterota</taxon>
        <taxon>Deferribacteres</taxon>
        <taxon>Deferribacterales</taxon>
        <taxon>Deferribacteraceae</taxon>
        <taxon>Deferribacter</taxon>
    </lineage>
</organism>
<dbReference type="KEGG" id="ddf:DEFDS_2126"/>
<dbReference type="CDD" id="cd18873">
    <property type="entry name" value="NUDIX_NadM_like"/>
    <property type="match status" value="1"/>
</dbReference>
<dbReference type="SUPFAM" id="SSF48179">
    <property type="entry name" value="6-phosphogluconate dehydrogenase C-terminal domain-like"/>
    <property type="match status" value="1"/>
</dbReference>
<dbReference type="PROSITE" id="PS00893">
    <property type="entry name" value="NUDIX_BOX"/>
    <property type="match status" value="1"/>
</dbReference>
<dbReference type="Gene3D" id="3.90.79.10">
    <property type="entry name" value="Nucleoside Triphosphate Pyrophosphohydrolase"/>
    <property type="match status" value="1"/>
</dbReference>
<dbReference type="InterPro" id="IPR013328">
    <property type="entry name" value="6PGD_dom2"/>
</dbReference>
<dbReference type="GO" id="GO:0016787">
    <property type="term" value="F:hydrolase activity"/>
    <property type="evidence" value="ECO:0007669"/>
    <property type="project" value="UniProtKB-KW"/>
</dbReference>
<comment type="similarity">
    <text evidence="2">Belongs to the ketopantoate reductase family.</text>
</comment>
<evidence type="ECO:0000256" key="7">
    <source>
        <dbReference type="ARBA" id="ARBA00023002"/>
    </source>
</evidence>
<dbReference type="EC" id="1.1.1.169" evidence="3"/>
<dbReference type="STRING" id="639282.DEFDS_2126"/>
<keyword evidence="5" id="KW-0378">Hydrolase</keyword>
<evidence type="ECO:0000259" key="10">
    <source>
        <dbReference type="PROSITE" id="PS51462"/>
    </source>
</evidence>
<dbReference type="GO" id="GO:0015940">
    <property type="term" value="P:pantothenate biosynthetic process"/>
    <property type="evidence" value="ECO:0007669"/>
    <property type="project" value="InterPro"/>
</dbReference>
<feature type="domain" description="Nudix hydrolase" evidence="10">
    <location>
        <begin position="309"/>
        <end position="436"/>
    </location>
</feature>
<keyword evidence="7 11" id="KW-0560">Oxidoreductase</keyword>
<gene>
    <name evidence="11" type="ordered locus">DEFDS_2126</name>
</gene>